<comment type="caution">
    <text evidence="3">The sequence shown here is derived from an EMBL/GenBank/DDBJ whole genome shotgun (WGS) entry which is preliminary data.</text>
</comment>
<feature type="coiled-coil region" evidence="1">
    <location>
        <begin position="295"/>
        <end position="445"/>
    </location>
</feature>
<evidence type="ECO:0000256" key="1">
    <source>
        <dbReference type="SAM" id="Coils"/>
    </source>
</evidence>
<dbReference type="EMBL" id="CALNXK010000194">
    <property type="protein sequence ID" value="CAH3174837.1"/>
    <property type="molecule type" value="Genomic_DNA"/>
</dbReference>
<keyword evidence="4" id="KW-1185">Reference proteome</keyword>
<organism evidence="3 4">
    <name type="scientific">Porites lobata</name>
    <dbReference type="NCBI Taxonomy" id="104759"/>
    <lineage>
        <taxon>Eukaryota</taxon>
        <taxon>Metazoa</taxon>
        <taxon>Cnidaria</taxon>
        <taxon>Anthozoa</taxon>
        <taxon>Hexacorallia</taxon>
        <taxon>Scleractinia</taxon>
        <taxon>Fungiina</taxon>
        <taxon>Poritidae</taxon>
        <taxon>Porites</taxon>
    </lineage>
</organism>
<feature type="region of interest" description="Disordered" evidence="2">
    <location>
        <begin position="738"/>
        <end position="789"/>
    </location>
</feature>
<proteinExistence type="predicted"/>
<dbReference type="SUPFAM" id="SSF90257">
    <property type="entry name" value="Myosin rod fragments"/>
    <property type="match status" value="1"/>
</dbReference>
<name>A0ABN8R831_9CNID</name>
<evidence type="ECO:0000256" key="2">
    <source>
        <dbReference type="SAM" id="MobiDB-lite"/>
    </source>
</evidence>
<evidence type="ECO:0000313" key="3">
    <source>
        <dbReference type="EMBL" id="CAH3174837.1"/>
    </source>
</evidence>
<reference evidence="3 4" key="1">
    <citation type="submission" date="2022-05" db="EMBL/GenBank/DDBJ databases">
        <authorList>
            <consortium name="Genoscope - CEA"/>
            <person name="William W."/>
        </authorList>
    </citation>
    <scope>NUCLEOTIDE SEQUENCE [LARGE SCALE GENOMIC DNA]</scope>
</reference>
<dbReference type="Gene3D" id="1.10.287.1490">
    <property type="match status" value="1"/>
</dbReference>
<dbReference type="InterPro" id="IPR038834">
    <property type="entry name" value="CCDC175"/>
</dbReference>
<feature type="coiled-coil region" evidence="1">
    <location>
        <begin position="478"/>
        <end position="530"/>
    </location>
</feature>
<feature type="coiled-coil region" evidence="1">
    <location>
        <begin position="168"/>
        <end position="269"/>
    </location>
</feature>
<dbReference type="PANTHER" id="PTHR35347:SF1">
    <property type="entry name" value="COILED-COIL DOMAIN-CONTAINING PROTEIN 175"/>
    <property type="match status" value="1"/>
</dbReference>
<keyword evidence="1" id="KW-0175">Coiled coil</keyword>
<gene>
    <name evidence="3" type="ORF">PLOB_00015465</name>
</gene>
<accession>A0ABN8R831</accession>
<evidence type="ECO:0000313" key="4">
    <source>
        <dbReference type="Proteomes" id="UP001159405"/>
    </source>
</evidence>
<feature type="coiled-coil region" evidence="1">
    <location>
        <begin position="98"/>
        <end position="139"/>
    </location>
</feature>
<feature type="coiled-coil region" evidence="1">
    <location>
        <begin position="559"/>
        <end position="653"/>
    </location>
</feature>
<protein>
    <submittedName>
        <fullName evidence="3">Uncharacterized protein</fullName>
    </submittedName>
</protein>
<dbReference type="Proteomes" id="UP001159405">
    <property type="component" value="Unassembled WGS sequence"/>
</dbReference>
<sequence length="789" mass="91730">MLKRRSQSTDITPLVNSAVEKLQELGHNVKTSKQSVEPVDTSGLDIVIKALKDLETERLKLHELLETETITASVLRYKLQYFPSDIKSEIQAAVYSARQSNEAEIKRLKTQLNTIIKNIKSLEERHQDLAKENAKLEPERNDMQTGHDEIIALLNQKMADKASKQITLNETRDKLRETYKRIIELEDSIVQLKEDLVHEREEAQLEKEKLTQSVADTQKKAEEQRKTNIEKRKEIDKLQEELVDSESILDSKRKVIRKFETSRNRLEAQEVQLNRHLLKEIKDNANLTQEGMKIVKEHNEMTEGLEAKKRALLAQLEMLQTNLKEAEEQEKQLSFEKKCLQKDLETAIELQEQDAEVVRQHERKLKRAKESLHRQNEQCARIRSENMEMEEEMGQLEEIHKATVDVFTKEIEASKTSLSSERKDRQTLQTKRDNVTKEVNEFKSDYGRYMATMSKKVTEGKAEHARLTEYGTQLQKDLKKDELDIIEKQKQLKKAKQDYTTLQKQLKTQLKTLQESIEKLEKERGKKKDIIEDKTPVFKDVEAQFKEQTEEFETTKKSIVDLKNKKASLETSVERAQRDVDKLAEPQTRLHLKLRERRVEALDQLKNQSEDIKKIETAIFSSGQRLGAVLKENHRLEQAIRQLETEIETTRKAMIANAGTQGSLEKRLLDYREILQENWKEDLLLDKINAERDLQMLGDIERLQGETSVREERIDEIHQQLEEQLSVLAHFIDGVANLRPKDTGQSSRKPPEDNRKTKSSIATNRSPPLSPKPPKSPTRRKSTSDVTKD</sequence>
<dbReference type="PANTHER" id="PTHR35347">
    <property type="entry name" value="COILED-COIL DOMAIN-CONTAINING PROTEIN 175"/>
    <property type="match status" value="1"/>
</dbReference>